<dbReference type="GO" id="GO:0070073">
    <property type="term" value="P:clustering of voltage-gated calcium channels"/>
    <property type="evidence" value="ECO:0007669"/>
    <property type="project" value="TreeGrafter"/>
</dbReference>
<gene>
    <name evidence="3" type="ORF">Cfor_03808</name>
</gene>
<feature type="region of interest" description="Disordered" evidence="1">
    <location>
        <begin position="370"/>
        <end position="399"/>
    </location>
</feature>
<dbReference type="GO" id="GO:0007274">
    <property type="term" value="P:neuromuscular synaptic transmission"/>
    <property type="evidence" value="ECO:0007669"/>
    <property type="project" value="TreeGrafter"/>
</dbReference>
<dbReference type="AlphaFoldDB" id="A0A6L2Q149"/>
<evidence type="ECO:0000313" key="3">
    <source>
        <dbReference type="EMBL" id="GFG38204.1"/>
    </source>
</evidence>
<evidence type="ECO:0000256" key="2">
    <source>
        <dbReference type="SAM" id="Phobius"/>
    </source>
</evidence>
<protein>
    <submittedName>
        <fullName evidence="3">Uncharacterized protein</fullName>
    </submittedName>
</protein>
<feature type="transmembrane region" description="Helical" evidence="2">
    <location>
        <begin position="20"/>
        <end position="43"/>
    </location>
</feature>
<keyword evidence="2" id="KW-0812">Transmembrane</keyword>
<feature type="transmembrane region" description="Helical" evidence="2">
    <location>
        <begin position="265"/>
        <end position="290"/>
    </location>
</feature>
<keyword evidence="2" id="KW-1133">Transmembrane helix</keyword>
<dbReference type="PANTHER" id="PTHR35270">
    <property type="entry name" value="FUSELESS, ISOFORM A"/>
    <property type="match status" value="1"/>
</dbReference>
<name>A0A6L2Q149_COPFO</name>
<accession>A0A6L2Q149</accession>
<sequence>MRGSTAGISDNFIGSNRNHYILLSVLDTLLSALAVSPAVVGYWRGTWMIMDHYVFPQQQVYSSWVSVAIGYLGHLLFTLVQAPMTRCFHPDQHRLLYYTASRVYTAIFAFVCVNSWRGAWKLIEHHTGHDIGSLVGITVTSVIVLAATRTLRNISAPPFSIATDDCESYFQVPTMFRVSGSRETSLYVLDCLFSVLIVGTLVVFVWRGAWTILDLYLYPDQPACSAWTSIVLGYVIVLLAFSLQSTLKGLCGRLMGLRRLCVVDMYLLFSFCGTINVWRGIWSLLNLYFLPDKPEASYWITHAGCLLILMLINCSNSILVRGVYIDAEEEGGKCVVFPCYYLRLFFQKKRKEKLQRLHIQQLQQQNATNFATAGNRKSDNENKEVSGFATPDVQQSNNTANNHAKIPLAAIPLQILQDVP</sequence>
<feature type="transmembrane region" description="Helical" evidence="2">
    <location>
        <begin position="63"/>
        <end position="83"/>
    </location>
</feature>
<dbReference type="Pfam" id="PF15993">
    <property type="entry name" value="Fuseless"/>
    <property type="match status" value="1"/>
</dbReference>
<feature type="transmembrane region" description="Helical" evidence="2">
    <location>
        <begin position="131"/>
        <end position="151"/>
    </location>
</feature>
<evidence type="ECO:0000256" key="1">
    <source>
        <dbReference type="SAM" id="MobiDB-lite"/>
    </source>
</evidence>
<comment type="caution">
    <text evidence="3">The sequence shown here is derived from an EMBL/GenBank/DDBJ whole genome shotgun (WGS) entry which is preliminary data.</text>
</comment>
<feature type="transmembrane region" description="Helical" evidence="2">
    <location>
        <begin position="226"/>
        <end position="244"/>
    </location>
</feature>
<dbReference type="PANTHER" id="PTHR35270:SF2">
    <property type="entry name" value="FUSELESS, ISOFORM A"/>
    <property type="match status" value="1"/>
</dbReference>
<keyword evidence="4" id="KW-1185">Reference proteome</keyword>
<evidence type="ECO:0000313" key="4">
    <source>
        <dbReference type="Proteomes" id="UP000502823"/>
    </source>
</evidence>
<dbReference type="OrthoDB" id="45313at2759"/>
<feature type="transmembrane region" description="Helical" evidence="2">
    <location>
        <begin position="95"/>
        <end position="116"/>
    </location>
</feature>
<dbReference type="GO" id="GO:0007270">
    <property type="term" value="P:neuron-neuron synaptic transmission"/>
    <property type="evidence" value="ECO:0007669"/>
    <property type="project" value="TreeGrafter"/>
</dbReference>
<dbReference type="InParanoid" id="A0A6L2Q149"/>
<dbReference type="InterPro" id="IPR032751">
    <property type="entry name" value="Fuseless"/>
</dbReference>
<feature type="transmembrane region" description="Helical" evidence="2">
    <location>
        <begin position="186"/>
        <end position="206"/>
    </location>
</feature>
<dbReference type="EMBL" id="BLKM01012983">
    <property type="protein sequence ID" value="GFG38204.1"/>
    <property type="molecule type" value="Genomic_DNA"/>
</dbReference>
<organism evidence="3 4">
    <name type="scientific">Coptotermes formosanus</name>
    <name type="common">Formosan subterranean termite</name>
    <dbReference type="NCBI Taxonomy" id="36987"/>
    <lineage>
        <taxon>Eukaryota</taxon>
        <taxon>Metazoa</taxon>
        <taxon>Ecdysozoa</taxon>
        <taxon>Arthropoda</taxon>
        <taxon>Hexapoda</taxon>
        <taxon>Insecta</taxon>
        <taxon>Pterygota</taxon>
        <taxon>Neoptera</taxon>
        <taxon>Polyneoptera</taxon>
        <taxon>Dictyoptera</taxon>
        <taxon>Blattodea</taxon>
        <taxon>Blattoidea</taxon>
        <taxon>Termitoidae</taxon>
        <taxon>Rhinotermitidae</taxon>
        <taxon>Coptotermes</taxon>
    </lineage>
</organism>
<reference evidence="4" key="1">
    <citation type="submission" date="2020-01" db="EMBL/GenBank/DDBJ databases">
        <title>Draft genome sequence of the Termite Coptotermes fromosanus.</title>
        <authorList>
            <person name="Itakura S."/>
            <person name="Yosikawa Y."/>
            <person name="Umezawa K."/>
        </authorList>
    </citation>
    <scope>NUCLEOTIDE SEQUENCE [LARGE SCALE GENOMIC DNA]</scope>
</reference>
<dbReference type="Proteomes" id="UP000502823">
    <property type="component" value="Unassembled WGS sequence"/>
</dbReference>
<dbReference type="FunCoup" id="A0A6L2Q149">
    <property type="interactions" value="4"/>
</dbReference>
<feature type="transmembrane region" description="Helical" evidence="2">
    <location>
        <begin position="296"/>
        <end position="314"/>
    </location>
</feature>
<keyword evidence="2" id="KW-0472">Membrane</keyword>
<dbReference type="GO" id="GO:0042734">
    <property type="term" value="C:presynaptic membrane"/>
    <property type="evidence" value="ECO:0007669"/>
    <property type="project" value="TreeGrafter"/>
</dbReference>
<proteinExistence type="predicted"/>